<evidence type="ECO:0000313" key="2">
    <source>
        <dbReference type="Proteomes" id="UP000282438"/>
    </source>
</evidence>
<evidence type="ECO:0000313" key="1">
    <source>
        <dbReference type="EMBL" id="AZN36868.1"/>
    </source>
</evidence>
<proteinExistence type="predicted"/>
<dbReference type="AlphaFoldDB" id="A0A3S8ZTR2"/>
<dbReference type="OrthoDB" id="9177834at2"/>
<organism evidence="1 2">
    <name type="scientific">Iodobacter ciconiae</name>
    <dbReference type="NCBI Taxonomy" id="2496266"/>
    <lineage>
        <taxon>Bacteria</taxon>
        <taxon>Pseudomonadati</taxon>
        <taxon>Pseudomonadota</taxon>
        <taxon>Betaproteobacteria</taxon>
        <taxon>Neisseriales</taxon>
        <taxon>Chitinibacteraceae</taxon>
        <taxon>Iodobacter</taxon>
    </lineage>
</organism>
<accession>A0A3S8ZTR2</accession>
<gene>
    <name evidence="1" type="ORF">EJO50_10475</name>
</gene>
<keyword evidence="2" id="KW-1185">Reference proteome</keyword>
<protein>
    <submittedName>
        <fullName evidence="1">Uncharacterized protein</fullName>
    </submittedName>
</protein>
<reference evidence="1 2" key="1">
    <citation type="submission" date="2018-12" db="EMBL/GenBank/DDBJ databases">
        <title>Complete genome sequence of Iodobacter sp. H11R3.</title>
        <authorList>
            <person name="Bae J.-W."/>
        </authorList>
    </citation>
    <scope>NUCLEOTIDE SEQUENCE [LARGE SCALE GENOMIC DNA]</scope>
    <source>
        <strain evidence="1 2">H11R3</strain>
    </source>
</reference>
<name>A0A3S8ZTR2_9NEIS</name>
<sequence length="398" mass="44933">MSTASTALSTIDSRRFFDKALSHGVAEGLISSEKLTLIQTDLAKGMVQIANYFGTAYLRPDIELSLTRMVNLISLYLEEVSKGDLRLAALSLSKNTLLSHSKAGADMLRKLHAMPQDTLLLGKSGEDAINYLNQQTAQEHISFAKYFEEIKQRQQYQQKIELGAWLAKALSLPAREFCDAKSLIQTAMLILFVKDAKFKLPNRTEIDKLIKSAKKSSLNADRFNLFFSSAPARVQSTAQAEMAEFMAFELAKIKAALFVPETYYILDADISEISSRDYEIAKHWRKISNDNDEQCIATLFLLAATELPLKSTLLKREAKEIISKYRDAGFNAAAIHHFIEHIIPVSYQEELTKLWNSDLKNTAGYELANDNPDRPDFYMERALNYLQSICSTSWKGRN</sequence>
<dbReference type="RefSeq" id="WP_125973962.1">
    <property type="nucleotide sequence ID" value="NZ_CP034433.1"/>
</dbReference>
<dbReference type="KEGG" id="iod:EJO50_10475"/>
<dbReference type="Proteomes" id="UP000282438">
    <property type="component" value="Chromosome"/>
</dbReference>
<dbReference type="EMBL" id="CP034433">
    <property type="protein sequence ID" value="AZN36868.1"/>
    <property type="molecule type" value="Genomic_DNA"/>
</dbReference>